<reference evidence="1" key="2">
    <citation type="journal article" date="2023" name="Microbiol Resour">
        <title>Decontamination and Annotation of the Draft Genome Sequence of the Oomycete Lagenidium giganteum ARSEF 373.</title>
        <authorList>
            <person name="Morgan W.R."/>
            <person name="Tartar A."/>
        </authorList>
    </citation>
    <scope>NUCLEOTIDE SEQUENCE</scope>
    <source>
        <strain evidence="1">ARSEF 373</strain>
    </source>
</reference>
<dbReference type="AlphaFoldDB" id="A0AAV2Z0T1"/>
<keyword evidence="2" id="KW-1185">Reference proteome</keyword>
<sequence length="105" mass="11953">MPLLENSQYDTFATSRVQWVVRPSFQLIVNDDDQLIRLPASSTFDTGVGRRGQPLVLCRRPSLVKQRKKIDKCAVKTYALLWIVGPPGVVLLWRSRVRSIVRSGM</sequence>
<reference evidence="1" key="1">
    <citation type="submission" date="2022-11" db="EMBL/GenBank/DDBJ databases">
        <authorList>
            <person name="Morgan W.R."/>
            <person name="Tartar A."/>
        </authorList>
    </citation>
    <scope>NUCLEOTIDE SEQUENCE</scope>
    <source>
        <strain evidence="1">ARSEF 373</strain>
    </source>
</reference>
<comment type="caution">
    <text evidence="1">The sequence shown here is derived from an EMBL/GenBank/DDBJ whole genome shotgun (WGS) entry which is preliminary data.</text>
</comment>
<evidence type="ECO:0000313" key="1">
    <source>
        <dbReference type="EMBL" id="DBA00021.1"/>
    </source>
</evidence>
<evidence type="ECO:0000313" key="2">
    <source>
        <dbReference type="Proteomes" id="UP001146120"/>
    </source>
</evidence>
<accession>A0AAV2Z0T1</accession>
<protein>
    <submittedName>
        <fullName evidence="1">Uncharacterized protein</fullName>
    </submittedName>
</protein>
<dbReference type="EMBL" id="DAKRPA010000072">
    <property type="protein sequence ID" value="DBA00021.1"/>
    <property type="molecule type" value="Genomic_DNA"/>
</dbReference>
<organism evidence="1 2">
    <name type="scientific">Lagenidium giganteum</name>
    <dbReference type="NCBI Taxonomy" id="4803"/>
    <lineage>
        <taxon>Eukaryota</taxon>
        <taxon>Sar</taxon>
        <taxon>Stramenopiles</taxon>
        <taxon>Oomycota</taxon>
        <taxon>Peronosporomycetes</taxon>
        <taxon>Pythiales</taxon>
        <taxon>Pythiaceae</taxon>
    </lineage>
</organism>
<gene>
    <name evidence="1" type="ORF">N0F65_002024</name>
</gene>
<proteinExistence type="predicted"/>
<name>A0AAV2Z0T1_9STRA</name>
<dbReference type="Proteomes" id="UP001146120">
    <property type="component" value="Unassembled WGS sequence"/>
</dbReference>